<name>A0A1E5T9L8_9FLAO</name>
<dbReference type="PANTHER" id="PTHR12110:SF41">
    <property type="entry name" value="INOSOSE DEHYDRATASE"/>
    <property type="match status" value="1"/>
</dbReference>
<dbReference type="Proteomes" id="UP000095713">
    <property type="component" value="Unassembled WGS sequence"/>
</dbReference>
<dbReference type="InterPro" id="IPR030823">
    <property type="entry name" value="IolE/MocC"/>
</dbReference>
<keyword evidence="3" id="KW-1185">Reference proteome</keyword>
<organism evidence="2 3">
    <name type="scientific">Flavivirga aquatica</name>
    <dbReference type="NCBI Taxonomy" id="1849968"/>
    <lineage>
        <taxon>Bacteria</taxon>
        <taxon>Pseudomonadati</taxon>
        <taxon>Bacteroidota</taxon>
        <taxon>Flavobacteriia</taxon>
        <taxon>Flavobacteriales</taxon>
        <taxon>Flavobacteriaceae</taxon>
        <taxon>Flavivirga</taxon>
    </lineage>
</organism>
<dbReference type="STRING" id="1849968.A8C32_14975"/>
<dbReference type="InterPro" id="IPR013022">
    <property type="entry name" value="Xyl_isomerase-like_TIM-brl"/>
</dbReference>
<dbReference type="Gene3D" id="3.20.20.150">
    <property type="entry name" value="Divalent-metal-dependent TIM barrel enzymes"/>
    <property type="match status" value="1"/>
</dbReference>
<dbReference type="SUPFAM" id="SSF51658">
    <property type="entry name" value="Xylose isomerase-like"/>
    <property type="match status" value="1"/>
</dbReference>
<dbReference type="InterPro" id="IPR036237">
    <property type="entry name" value="Xyl_isomerase-like_sf"/>
</dbReference>
<accession>A0A1E5T9L8</accession>
<comment type="caution">
    <text evidence="2">The sequence shown here is derived from an EMBL/GenBank/DDBJ whole genome shotgun (WGS) entry which is preliminary data.</text>
</comment>
<dbReference type="OrthoDB" id="9798407at2"/>
<sequence>MSTKQFNKDNVFFGITPTSWWNDDFLDIDIGIPFEQCVSEMALAGFEGCSVGHKFPTDTDVLREALELRGLRVSEPWTSTYFTIKDMFDKTVADFRKSLDFIKTMGGTDIVVAELGGSSHQQPIALKANRPIFTEQQWEDVISGLNHIGQIAKDEGMRLCYHHHMGTGIETRADVDRLMESTDPDLVHLLFDTGHIAFAGDDPLQLAIDYADRIKHVHLKNIRRPVMEASDAGQFSFKQSIEAGIFTVPGDPEGFIDFDSILQTLADNDFEGWLIVEAEQNPANATPLVYAKMAREYLRKVTGF</sequence>
<evidence type="ECO:0000313" key="3">
    <source>
        <dbReference type="Proteomes" id="UP000095713"/>
    </source>
</evidence>
<evidence type="ECO:0000313" key="2">
    <source>
        <dbReference type="EMBL" id="OEK08064.1"/>
    </source>
</evidence>
<evidence type="ECO:0000259" key="1">
    <source>
        <dbReference type="Pfam" id="PF01261"/>
    </source>
</evidence>
<protein>
    <submittedName>
        <fullName evidence="2">Myo-inosose-2 dehydratase</fullName>
    </submittedName>
</protein>
<dbReference type="AlphaFoldDB" id="A0A1E5T9L8"/>
<feature type="domain" description="Xylose isomerase-like TIM barrel" evidence="1">
    <location>
        <begin position="43"/>
        <end position="286"/>
    </location>
</feature>
<dbReference type="NCBIfam" id="TIGR04379">
    <property type="entry name" value="myo_inos_iolE"/>
    <property type="match status" value="1"/>
</dbReference>
<gene>
    <name evidence="2" type="ORF">A8C32_14975</name>
</gene>
<dbReference type="Pfam" id="PF01261">
    <property type="entry name" value="AP_endonuc_2"/>
    <property type="match status" value="1"/>
</dbReference>
<proteinExistence type="predicted"/>
<reference evidence="2 3" key="1">
    <citation type="submission" date="2016-05" db="EMBL/GenBank/DDBJ databases">
        <title>Draft Genome Sequence of Algibacter sp. Strain SK-16 Isolated from the Surface Water of Aburatsubo Inlet.</title>
        <authorList>
            <person name="Wong S.-K."/>
            <person name="Yoshizawa S."/>
            <person name="Nakajima Y."/>
            <person name="Ogura Y."/>
            <person name="Tetsuya H."/>
            <person name="Hamasaki K."/>
        </authorList>
    </citation>
    <scope>NUCLEOTIDE SEQUENCE [LARGE SCALE GENOMIC DNA]</scope>
    <source>
        <strain evidence="2 3">SK-16</strain>
    </source>
</reference>
<dbReference type="RefSeq" id="WP_069830524.1">
    <property type="nucleotide sequence ID" value="NZ_MDJD01000043.1"/>
</dbReference>
<dbReference type="PANTHER" id="PTHR12110">
    <property type="entry name" value="HYDROXYPYRUVATE ISOMERASE"/>
    <property type="match status" value="1"/>
</dbReference>
<dbReference type="EMBL" id="MDJD01000043">
    <property type="protein sequence ID" value="OEK08064.1"/>
    <property type="molecule type" value="Genomic_DNA"/>
</dbReference>
<dbReference type="InterPro" id="IPR050312">
    <property type="entry name" value="IolE/XylAMocC-like"/>
</dbReference>